<dbReference type="Proteomes" id="UP000030377">
    <property type="component" value="Unassembled WGS sequence"/>
</dbReference>
<comment type="caution">
    <text evidence="1">The sequence shown here is derived from an EMBL/GenBank/DDBJ whole genome shotgun (WGS) entry which is preliminary data.</text>
</comment>
<dbReference type="AlphaFoldDB" id="A0A0A3Y514"/>
<sequence>MQQRLRSAYLSFHPVRTSDFDNDPEMQAHYHEIVDRLTARAEGPPEEGKAPSTLRQISDDEADELAGLIIDFCFSVARARIEQAHSMRN</sequence>
<dbReference type="EMBL" id="JRPN01000004">
    <property type="protein sequence ID" value="KGT80456.1"/>
    <property type="molecule type" value="Genomic_DNA"/>
</dbReference>
<dbReference type="RefSeq" id="WP_041954481.1">
    <property type="nucleotide sequence ID" value="NZ_JRPN01000004.1"/>
</dbReference>
<organism evidence="1 2">
    <name type="scientific">Bradyrhizobium japonicum</name>
    <dbReference type="NCBI Taxonomy" id="375"/>
    <lineage>
        <taxon>Bacteria</taxon>
        <taxon>Pseudomonadati</taxon>
        <taxon>Pseudomonadota</taxon>
        <taxon>Alphaproteobacteria</taxon>
        <taxon>Hyphomicrobiales</taxon>
        <taxon>Nitrobacteraceae</taxon>
        <taxon>Bradyrhizobium</taxon>
    </lineage>
</organism>
<accession>A0A0A3Y514</accession>
<evidence type="ECO:0000313" key="1">
    <source>
        <dbReference type="EMBL" id="KGT80456.1"/>
    </source>
</evidence>
<evidence type="ECO:0000313" key="2">
    <source>
        <dbReference type="Proteomes" id="UP000030377"/>
    </source>
</evidence>
<proteinExistence type="predicted"/>
<name>A0A0A3Y514_BRAJP</name>
<gene>
    <name evidence="1" type="ORF">MA20_07650</name>
</gene>
<protein>
    <submittedName>
        <fullName evidence="1">Uncharacterized protein</fullName>
    </submittedName>
</protein>
<reference evidence="1 2" key="1">
    <citation type="submission" date="2014-09" db="EMBL/GenBank/DDBJ databases">
        <title>Draft genome of Bradyrhizobium japonicum Is-34.</title>
        <authorList>
            <person name="Tsurumaru H."/>
            <person name="Yamakawa T."/>
            <person name="Hashimoto S."/>
            <person name="Okizaki K."/>
            <person name="Kanesaki Y."/>
            <person name="Yoshikawa H."/>
            <person name="Yajima S."/>
        </authorList>
    </citation>
    <scope>NUCLEOTIDE SEQUENCE [LARGE SCALE GENOMIC DNA]</scope>
    <source>
        <strain evidence="1 2">Is-34</strain>
    </source>
</reference>